<reference evidence="8 9" key="1">
    <citation type="submission" date="2012-05" db="EMBL/GenBank/DDBJ databases">
        <title>Recombination and specialization in a pathogen metapopulation.</title>
        <authorList>
            <person name="Gardiner A."/>
            <person name="Kemen E."/>
            <person name="Schultz-Larsen T."/>
            <person name="MacLean D."/>
            <person name="Van Oosterhout C."/>
            <person name="Jones J.D.G."/>
        </authorList>
    </citation>
    <scope>NUCLEOTIDE SEQUENCE [LARGE SCALE GENOMIC DNA]</scope>
    <source>
        <strain evidence="8 9">Ac Nc2</strain>
    </source>
</reference>
<organism evidence="8 9">
    <name type="scientific">Albugo candida</name>
    <dbReference type="NCBI Taxonomy" id="65357"/>
    <lineage>
        <taxon>Eukaryota</taxon>
        <taxon>Sar</taxon>
        <taxon>Stramenopiles</taxon>
        <taxon>Oomycota</taxon>
        <taxon>Peronosporomycetes</taxon>
        <taxon>Albuginales</taxon>
        <taxon>Albuginaceae</taxon>
        <taxon>Albugo</taxon>
    </lineage>
</organism>
<gene>
    <name evidence="8" type="ORF">BN9_042320</name>
</gene>
<dbReference type="STRING" id="65357.A0A024G9N3"/>
<dbReference type="GO" id="GO:0043495">
    <property type="term" value="F:protein-membrane adaptor activity"/>
    <property type="evidence" value="ECO:0007669"/>
    <property type="project" value="InterPro"/>
</dbReference>
<dbReference type="Gene3D" id="1.25.10.10">
    <property type="entry name" value="Leucine-rich Repeat Variant"/>
    <property type="match status" value="5"/>
</dbReference>
<comment type="subcellular location">
    <subcellularLocation>
        <location evidence="1">Vacuole membrane</location>
        <topology evidence="1">Lipid-anchor</topology>
    </subcellularLocation>
</comment>
<evidence type="ECO:0000256" key="4">
    <source>
        <dbReference type="ARBA" id="ARBA00022737"/>
    </source>
</evidence>
<dbReference type="SMART" id="SM00185">
    <property type="entry name" value="ARM"/>
    <property type="match status" value="7"/>
</dbReference>
<dbReference type="SUPFAM" id="SSF48371">
    <property type="entry name" value="ARM repeat"/>
    <property type="match status" value="3"/>
</dbReference>
<comment type="similarity">
    <text evidence="2">Belongs to the beta-catenin family.</text>
</comment>
<dbReference type="InterPro" id="IPR016024">
    <property type="entry name" value="ARM-type_fold"/>
</dbReference>
<comment type="caution">
    <text evidence="8">The sequence shown here is derived from an EMBL/GenBank/DDBJ whole genome shotgun (WGS) entry which is preliminary data.</text>
</comment>
<evidence type="ECO:0000256" key="6">
    <source>
        <dbReference type="ARBA" id="ARBA00023288"/>
    </source>
</evidence>
<dbReference type="InParanoid" id="A0A024G9N3"/>
<name>A0A024G9N3_9STRA</name>
<dbReference type="GO" id="GO:0071562">
    <property type="term" value="P:nucleus-vacuole junction assembly"/>
    <property type="evidence" value="ECO:0007669"/>
    <property type="project" value="InterPro"/>
</dbReference>
<dbReference type="Proteomes" id="UP000053237">
    <property type="component" value="Unassembled WGS sequence"/>
</dbReference>
<evidence type="ECO:0000256" key="2">
    <source>
        <dbReference type="ARBA" id="ARBA00005462"/>
    </source>
</evidence>
<keyword evidence="5" id="KW-0472">Membrane</keyword>
<keyword evidence="9" id="KW-1185">Reference proteome</keyword>
<dbReference type="EMBL" id="CAIX01000049">
    <property type="protein sequence ID" value="CCI43448.1"/>
    <property type="molecule type" value="Genomic_DNA"/>
</dbReference>
<dbReference type="InterPro" id="IPR011989">
    <property type="entry name" value="ARM-like"/>
</dbReference>
<dbReference type="GO" id="GO:0005774">
    <property type="term" value="C:vacuolar membrane"/>
    <property type="evidence" value="ECO:0007669"/>
    <property type="project" value="UniProtKB-SubCell"/>
</dbReference>
<evidence type="ECO:0000256" key="7">
    <source>
        <dbReference type="ARBA" id="ARBA00026209"/>
    </source>
</evidence>
<keyword evidence="6" id="KW-0449">Lipoprotein</keyword>
<evidence type="ECO:0000256" key="1">
    <source>
        <dbReference type="ARBA" id="ARBA00004592"/>
    </source>
</evidence>
<keyword evidence="4" id="KW-0677">Repeat</keyword>
<dbReference type="OrthoDB" id="7537227at2759"/>
<dbReference type="PANTHER" id="PTHR47249">
    <property type="entry name" value="VACUOLAR PROTEIN 8"/>
    <property type="match status" value="1"/>
</dbReference>
<evidence type="ECO:0000313" key="8">
    <source>
        <dbReference type="EMBL" id="CCI43448.1"/>
    </source>
</evidence>
<evidence type="ECO:0000256" key="3">
    <source>
        <dbReference type="ARBA" id="ARBA00022554"/>
    </source>
</evidence>
<evidence type="ECO:0000256" key="5">
    <source>
        <dbReference type="ARBA" id="ARBA00023136"/>
    </source>
</evidence>
<protein>
    <recommendedName>
        <fullName evidence="7">Vacuolar protein 8</fullName>
    </recommendedName>
</protein>
<accession>A0A024G9N3</accession>
<dbReference type="InterPro" id="IPR045156">
    <property type="entry name" value="Vac8"/>
</dbReference>
<dbReference type="PANTHER" id="PTHR47249:SF1">
    <property type="entry name" value="VACUOLAR PROTEIN 8"/>
    <property type="match status" value="1"/>
</dbReference>
<dbReference type="InterPro" id="IPR000225">
    <property type="entry name" value="Armadillo"/>
</dbReference>
<proteinExistence type="inferred from homology"/>
<sequence>MERLYVPKCATNMENRLAALRHDQEIDGLRTHLIKHNLFPRHRDPQNSPIRIEELKELVKHWKLHRQRGFWRDHPEKEDLVRALLQHIKHETLNKKRRQEAHAKYRAKMVSLTGSGNSGSQAEVDALKLYTPQVIENKKDCPNLSIVFGEINKEQEEMKTNRRVGGKADLFYQRGTYDEGMLYLSRIDRSKWMPNLETLQAHNERSESITEPVNNAQNFVEEELKDKGMHIEKENGAFKLLRGSASCPTLAPVSPLNTTGLTSQQIGSLSKELKQKCVQGLHSLSCLDGSENQLLHEGALSTLTILSKMEDPFIRLYTAATLFNMTCTRNKEIYTKLLEEGIVTMIVELSHIVTQQFPFFIKTFCARMLLRFTTDELYHSRVVHDGGALVLSQMMTMSTNSSDVRQACLNALINLAEIPRAVSCDSMLSTLATLLRGKDESLGTDDRLPADDTRELNLAQGLLNLSILVTTRSTLIEDGAMTSIASLSDSESLQVRYIMSCVLCNLSAFTGNQEVMVKQGAFSLLKKFSDPLRSLQNDTEGNEIKENVILKAGRPGSAKEIQKNCLMALAYFCGNARLKTRLTDTDWVLDYIIAALNQINRKDSEYFEKFHESEKLCFICLANLALEDRCREPVLHAGSVSLLLRSLQSADWYDTLKHQEAMLLLKLDCVVALSQLMLSTKNFHQVVQEGVIPTFFSLICKVSSSRTDMEIQCACIHAMLLIAKDAALRGQLTRVGQTNDGIEIVAQSSGTVGQKFATVPTMLSFALRNVGNVPLCGNCLEFFYELSAQPDNYSVLYSEHVELFLVNVLRQVESTKAIETYSMWLLSLQTLSNLAIDIENSHQLLEQDLVEVLHHAISLASKDIRKRGTDENALVEEFYYMSVKLLHQLQPIVLKHPRVQEARAQSDQSTLACLVASVVLIASHVVKKTSQCTKEERDLRNGANIHCALILARLCVTQQGLTTCVACSSILTTLNSILRSGLPAAQLYGSVCICNLASAFVADGVRDIWLADTIEDFTVMILLRVNGILIKQVGAKALFNLLANEARHNEMIRRGVFFSLFKLSTSQSSPEIRQLSLRALYNLTLATRTEGRHIVSTLLVEMEMIKSLAAMMQNCQLTASDKRQLCGILRNFASWPGFSTRIVHDGILLLLQSLSDVQDAVGASYVANAYYNITMSHTDQSLDLVSVLLRKANAVVPTLVYLLQLGDDLTREYAAKSLAHLSGYVSALTIMTKGEFQGNDNGMANMCEILNFTLQQSKASCVGTAGACVFVLRNLLLFSSVNQQRFIECGGVLTLAALLTLPAMAYKVDTLRVAAELVCDLAQMDATEGLIQERLVHDGIIRILYSIAKSAIKVESTSDEGEVLPSSILVRILYAMAKLSECEICQGAMLRDNVLDTIVSLATTGGPRSPFEDILDIKGEAFALYCSILTRNLSRPSRDTQSDNYVEIRNERFSAQLMCIGLLLALSNSSSLETQEHVVIALHNLCDIPECHLEILRRHGVKNLLRLGTIPPLSLLKRHACSLTLQRLLIQGNSEEDSYSVLQEGIVSAISALGDTHQHIQQLGSIEIALHEIVAPRLQEAVETKEPQKLSHYTEGVLLQPTDPPDWTVTVIDAGSLQTMLEIDFNVGDSREIDGRTDLKLRPLASSASDSDNGHIRGIVSGKEGAGIRPRVLKPDIVTGSYKLLQDNDMKKALLDRFSSVSPTHSQVYSIASRQTVLEDAKMRKALPKLEKMSLGAHVKERGFPNGVVDSREKIPKLANRTKN</sequence>
<evidence type="ECO:0000313" key="9">
    <source>
        <dbReference type="Proteomes" id="UP000053237"/>
    </source>
</evidence>
<keyword evidence="3" id="KW-0926">Vacuole</keyword>